<dbReference type="Pfam" id="PF01743">
    <property type="entry name" value="PolyA_pol"/>
    <property type="match status" value="1"/>
</dbReference>
<dbReference type="Pfam" id="PF12627">
    <property type="entry name" value="PolyA_pol_RNAbd"/>
    <property type="match status" value="1"/>
</dbReference>
<keyword evidence="7" id="KW-0479">Metal-binding</keyword>
<feature type="domain" description="tRNA nucleotidyltransferase/poly(A) polymerase RNA and SrmB- binding" evidence="13">
    <location>
        <begin position="200"/>
        <end position="260"/>
    </location>
</feature>
<dbReference type="EMBL" id="VXRG01000100">
    <property type="protein sequence ID" value="MXY94110.1"/>
    <property type="molecule type" value="Genomic_DNA"/>
</dbReference>
<comment type="caution">
    <text evidence="14">The sequence shown here is derived from an EMBL/GenBank/DDBJ whole genome shotgun (WGS) entry which is preliminary data.</text>
</comment>
<comment type="similarity">
    <text evidence="2 11">Belongs to the tRNA nucleotidyltransferase/poly(A) polymerase family.</text>
</comment>
<dbReference type="Gene3D" id="3.30.460.10">
    <property type="entry name" value="Beta Polymerase, domain 2"/>
    <property type="match status" value="1"/>
</dbReference>
<gene>
    <name evidence="14" type="ORF">F4Y42_11770</name>
</gene>
<evidence type="ECO:0000256" key="10">
    <source>
        <dbReference type="ARBA" id="ARBA00022884"/>
    </source>
</evidence>
<dbReference type="Gene3D" id="1.10.3090.10">
    <property type="entry name" value="cca-adding enzyme, domain 2"/>
    <property type="match status" value="1"/>
</dbReference>
<keyword evidence="8" id="KW-0547">Nucleotide-binding</keyword>
<dbReference type="GO" id="GO:0046872">
    <property type="term" value="F:metal ion binding"/>
    <property type="evidence" value="ECO:0007669"/>
    <property type="project" value="UniProtKB-KW"/>
</dbReference>
<evidence type="ECO:0008006" key="15">
    <source>
        <dbReference type="Google" id="ProtNLM"/>
    </source>
</evidence>
<evidence type="ECO:0000256" key="1">
    <source>
        <dbReference type="ARBA" id="ARBA00001946"/>
    </source>
</evidence>
<dbReference type="GO" id="GO:0008033">
    <property type="term" value="P:tRNA processing"/>
    <property type="evidence" value="ECO:0007669"/>
    <property type="project" value="UniProtKB-KW"/>
</dbReference>
<reference evidence="14" key="1">
    <citation type="submission" date="2019-09" db="EMBL/GenBank/DDBJ databases">
        <title>Characterisation of the sponge microbiome using genome-centric metagenomics.</title>
        <authorList>
            <person name="Engelberts J.P."/>
            <person name="Robbins S.J."/>
            <person name="De Goeij J.M."/>
            <person name="Aranda M."/>
            <person name="Bell S.C."/>
            <person name="Webster N.S."/>
        </authorList>
    </citation>
    <scope>NUCLEOTIDE SEQUENCE</scope>
    <source>
        <strain evidence="14">SB0664_bin_27</strain>
    </source>
</reference>
<dbReference type="GO" id="GO:0000049">
    <property type="term" value="F:tRNA binding"/>
    <property type="evidence" value="ECO:0007669"/>
    <property type="project" value="UniProtKB-KW"/>
</dbReference>
<feature type="domain" description="Poly A polymerase head" evidence="12">
    <location>
        <begin position="130"/>
        <end position="175"/>
    </location>
</feature>
<dbReference type="PANTHER" id="PTHR47545">
    <property type="entry name" value="MULTIFUNCTIONAL CCA PROTEIN"/>
    <property type="match status" value="1"/>
</dbReference>
<evidence type="ECO:0000256" key="4">
    <source>
        <dbReference type="ARBA" id="ARBA00022679"/>
    </source>
</evidence>
<keyword evidence="6" id="KW-0548">Nucleotidyltransferase</keyword>
<evidence type="ECO:0000256" key="8">
    <source>
        <dbReference type="ARBA" id="ARBA00022741"/>
    </source>
</evidence>
<keyword evidence="10 11" id="KW-0694">RNA-binding</keyword>
<dbReference type="AlphaFoldDB" id="A0A6B0YSU0"/>
<dbReference type="InterPro" id="IPR043519">
    <property type="entry name" value="NT_sf"/>
</dbReference>
<keyword evidence="4 11" id="KW-0808">Transferase</keyword>
<dbReference type="SUPFAM" id="SSF81301">
    <property type="entry name" value="Nucleotidyltransferase"/>
    <property type="match status" value="1"/>
</dbReference>
<dbReference type="InterPro" id="IPR032828">
    <property type="entry name" value="PolyA_RNA-bd"/>
</dbReference>
<evidence type="ECO:0000256" key="3">
    <source>
        <dbReference type="ARBA" id="ARBA00022555"/>
    </source>
</evidence>
<organism evidence="14">
    <name type="scientific">Caldilineaceae bacterium SB0664_bin_27</name>
    <dbReference type="NCBI Taxonomy" id="2605260"/>
    <lineage>
        <taxon>Bacteria</taxon>
        <taxon>Bacillati</taxon>
        <taxon>Chloroflexota</taxon>
        <taxon>Caldilineae</taxon>
        <taxon>Caldilineales</taxon>
        <taxon>Caldilineaceae</taxon>
    </lineage>
</organism>
<comment type="cofactor">
    <cofactor evidence="1">
        <name>Mg(2+)</name>
        <dbReference type="ChEBI" id="CHEBI:18420"/>
    </cofactor>
</comment>
<evidence type="ECO:0000259" key="13">
    <source>
        <dbReference type="Pfam" id="PF12627"/>
    </source>
</evidence>
<dbReference type="GO" id="GO:0016779">
    <property type="term" value="F:nucleotidyltransferase activity"/>
    <property type="evidence" value="ECO:0007669"/>
    <property type="project" value="UniProtKB-KW"/>
</dbReference>
<evidence type="ECO:0000259" key="12">
    <source>
        <dbReference type="Pfam" id="PF01743"/>
    </source>
</evidence>
<evidence type="ECO:0000256" key="9">
    <source>
        <dbReference type="ARBA" id="ARBA00022842"/>
    </source>
</evidence>
<dbReference type="PANTHER" id="PTHR47545:SF2">
    <property type="entry name" value="CC-ADDING TRNA NUCLEOTIDYLTRANSFERASE"/>
    <property type="match status" value="1"/>
</dbReference>
<evidence type="ECO:0000313" key="14">
    <source>
        <dbReference type="EMBL" id="MXY94110.1"/>
    </source>
</evidence>
<keyword evidence="3" id="KW-0820">tRNA-binding</keyword>
<sequence length="550" mass="59751">MDAVESSQPSADAVARVVDAFMAEREPVYIVGGAVRDHLLGVSSIPGWTRAGLDGHTHGRARASSACARTPASTTDLDLVLKGPVLPMARRVADRLGWAYYPLDEARDVARLIGKGSDGRRIECDAAALRGDLQTDLLARDFSANALALELSADSPAQLIDVCGGIADITSHTLRRISDESLRDDPVRLLRAVRLAAQLGFTIENDTRGQIADLAGTVLRVSAERLRQELWKLLDCPRPDDGVWELNALGLLDQLLPEVSALQGVTQSSRHHLDAYDHSLLTVRRAAELRDWLRGGAPLEDGDLRGSLEPWADPLRAHFGEEIASGRDRAGWLVWHALFHDTGKAGSLAADSMDSEERQSYTGHQQLSAEIAGRRVAHLRFSRREVLLTETVASMHSVPRNLVRSLPRDGNRIGPRMAYRLFRDAGSVTSGHQIEHRLQSSGAQQRLDGLDVTLQAISDLQATGRERGEEWGRFLRAVEGLFAFAFSRPADLPAAPLVDGHALMRLLGLEPGPVLGSIVRELAEAQAAGAVTTPDEAETLARSLLERGVN</sequence>
<proteinExistence type="inferred from homology"/>
<dbReference type="SUPFAM" id="SSF81891">
    <property type="entry name" value="Poly A polymerase C-terminal region-like"/>
    <property type="match status" value="1"/>
</dbReference>
<evidence type="ECO:0000256" key="11">
    <source>
        <dbReference type="RuleBase" id="RU003953"/>
    </source>
</evidence>
<keyword evidence="9" id="KW-0460">Magnesium</keyword>
<name>A0A6B0YSU0_9CHLR</name>
<evidence type="ECO:0000256" key="7">
    <source>
        <dbReference type="ARBA" id="ARBA00022723"/>
    </source>
</evidence>
<evidence type="ECO:0000256" key="5">
    <source>
        <dbReference type="ARBA" id="ARBA00022694"/>
    </source>
</evidence>
<evidence type="ECO:0000256" key="6">
    <source>
        <dbReference type="ARBA" id="ARBA00022695"/>
    </source>
</evidence>
<dbReference type="InterPro" id="IPR002646">
    <property type="entry name" value="PolA_pol_head_dom"/>
</dbReference>
<keyword evidence="5" id="KW-0819">tRNA processing</keyword>
<accession>A0A6B0YSU0</accession>
<dbReference type="InterPro" id="IPR050124">
    <property type="entry name" value="tRNA_CCA-adding_enzyme"/>
</dbReference>
<evidence type="ECO:0000256" key="2">
    <source>
        <dbReference type="ARBA" id="ARBA00007265"/>
    </source>
</evidence>
<dbReference type="GO" id="GO:0000166">
    <property type="term" value="F:nucleotide binding"/>
    <property type="evidence" value="ECO:0007669"/>
    <property type="project" value="UniProtKB-KW"/>
</dbReference>
<protein>
    <recommendedName>
        <fullName evidence="15">CCA tRNA nucleotidyltransferase</fullName>
    </recommendedName>
</protein>